<dbReference type="PANTHER" id="PTHR44656:SF7">
    <property type="entry name" value="DEHYDROGENASE_REDUCTASE SDR FAMILY MEMBER 12"/>
    <property type="match status" value="1"/>
</dbReference>
<dbReference type="Pfam" id="PF00106">
    <property type="entry name" value="adh_short"/>
    <property type="match status" value="1"/>
</dbReference>
<sequence>MELHPKFGFTALLRRAESSLNQHSDRLMAQLKSALQDEKREATLSPRNAKADGVTWRALACFTRFGYLSGRRIWLPMSERLEGQHVVLTGANSGIGLAAAIDLAAAGAALTLVVRSHTKAEKTAEIIAAETGRTDIAFELADLSLMSDTEALIERLLTTDRKIDVLINNAGALFNEHSRTDEGLEQSYALLLLSPWRLTEALKPLLVNAWGPARVINVVSGGMYAERLNLKRLNMAAEGYRGARAYAQCKRALSVLTEIWAERWADDNIVVNAMHPGWSDTPGVQKSLPLFRRITQLVLRSHKEGADTIVWMARSKQAALSSGKLFLDREPRSTYLLGNNVEQPDTRAGLEPMLRSDFSAALNTVN</sequence>
<dbReference type="InterPro" id="IPR052992">
    <property type="entry name" value="SDR_member_12"/>
</dbReference>
<dbReference type="PRINTS" id="PR00081">
    <property type="entry name" value="GDHRDH"/>
</dbReference>
<accession>A0ABY6QAA4</accession>
<protein>
    <submittedName>
        <fullName evidence="1">SDR family NAD(P)-dependent oxidoreductase</fullName>
    </submittedName>
</protein>
<proteinExistence type="predicted"/>
<name>A0ABY6QAA4_9GAMM</name>
<evidence type="ECO:0000313" key="1">
    <source>
        <dbReference type="EMBL" id="UZP75607.1"/>
    </source>
</evidence>
<dbReference type="InterPro" id="IPR002347">
    <property type="entry name" value="SDR_fam"/>
</dbReference>
<dbReference type="PROSITE" id="PS00061">
    <property type="entry name" value="ADH_SHORT"/>
    <property type="match status" value="1"/>
</dbReference>
<keyword evidence="2" id="KW-1185">Reference proteome</keyword>
<evidence type="ECO:0000313" key="2">
    <source>
        <dbReference type="Proteomes" id="UP001317963"/>
    </source>
</evidence>
<gene>
    <name evidence="1" type="ORF">E0F26_08275</name>
</gene>
<dbReference type="SUPFAM" id="SSF51735">
    <property type="entry name" value="NAD(P)-binding Rossmann-fold domains"/>
    <property type="match status" value="1"/>
</dbReference>
<reference evidence="1 2" key="1">
    <citation type="submission" date="2019-02" db="EMBL/GenBank/DDBJ databases">
        <title>Halieaceae_genomes.</title>
        <authorList>
            <person name="Li S.-H."/>
        </authorList>
    </citation>
    <scope>NUCLEOTIDE SEQUENCE [LARGE SCALE GENOMIC DNA]</scope>
    <source>
        <strain evidence="1 2">JH123</strain>
    </source>
</reference>
<dbReference type="InterPro" id="IPR020904">
    <property type="entry name" value="Sc_DH/Rdtase_CS"/>
</dbReference>
<dbReference type="InterPro" id="IPR036291">
    <property type="entry name" value="NAD(P)-bd_dom_sf"/>
</dbReference>
<dbReference type="Proteomes" id="UP001317963">
    <property type="component" value="Chromosome"/>
</dbReference>
<organism evidence="1 2">
    <name type="scientific">Candidatus Paraluminiphilus aquimaris</name>
    <dbReference type="NCBI Taxonomy" id="2518994"/>
    <lineage>
        <taxon>Bacteria</taxon>
        <taxon>Pseudomonadati</taxon>
        <taxon>Pseudomonadota</taxon>
        <taxon>Gammaproteobacteria</taxon>
        <taxon>Cellvibrionales</taxon>
        <taxon>Halieaceae</taxon>
        <taxon>Candidatus Paraluminiphilus</taxon>
    </lineage>
</organism>
<dbReference type="PANTHER" id="PTHR44656">
    <property type="entry name" value="DEHYDROGENASE/REDUCTASE SDR FAMILY MEMBER 12"/>
    <property type="match status" value="1"/>
</dbReference>
<dbReference type="EMBL" id="CP036501">
    <property type="protein sequence ID" value="UZP75607.1"/>
    <property type="molecule type" value="Genomic_DNA"/>
</dbReference>
<dbReference type="Gene3D" id="3.40.50.720">
    <property type="entry name" value="NAD(P)-binding Rossmann-like Domain"/>
    <property type="match status" value="1"/>
</dbReference>